<feature type="region of interest" description="Disordered" evidence="1">
    <location>
        <begin position="1"/>
        <end position="26"/>
    </location>
</feature>
<accession>A0A9P1CRU3</accession>
<keyword evidence="4" id="KW-1185">Reference proteome</keyword>
<gene>
    <name evidence="2" type="ORF">C1SCF055_LOCUS23058</name>
</gene>
<feature type="region of interest" description="Disordered" evidence="1">
    <location>
        <begin position="287"/>
        <end position="414"/>
    </location>
</feature>
<feature type="region of interest" description="Disordered" evidence="1">
    <location>
        <begin position="454"/>
        <end position="473"/>
    </location>
</feature>
<dbReference type="AlphaFoldDB" id="A0A9P1CRU3"/>
<organism evidence="2">
    <name type="scientific">Cladocopium goreaui</name>
    <dbReference type="NCBI Taxonomy" id="2562237"/>
    <lineage>
        <taxon>Eukaryota</taxon>
        <taxon>Sar</taxon>
        <taxon>Alveolata</taxon>
        <taxon>Dinophyceae</taxon>
        <taxon>Suessiales</taxon>
        <taxon>Symbiodiniaceae</taxon>
        <taxon>Cladocopium</taxon>
    </lineage>
</organism>
<dbReference type="Proteomes" id="UP001152797">
    <property type="component" value="Unassembled WGS sequence"/>
</dbReference>
<dbReference type="OrthoDB" id="409894at2759"/>
<reference evidence="3" key="2">
    <citation type="submission" date="2024-04" db="EMBL/GenBank/DDBJ databases">
        <authorList>
            <person name="Chen Y."/>
            <person name="Shah S."/>
            <person name="Dougan E. K."/>
            <person name="Thang M."/>
            <person name="Chan C."/>
        </authorList>
    </citation>
    <scope>NUCLEOTIDE SEQUENCE [LARGE SCALE GENOMIC DNA]</scope>
</reference>
<dbReference type="EMBL" id="CAMXCT010002223">
    <property type="protein sequence ID" value="CAI3996594.1"/>
    <property type="molecule type" value="Genomic_DNA"/>
</dbReference>
<feature type="compositionally biased region" description="Acidic residues" evidence="1">
    <location>
        <begin position="360"/>
        <end position="384"/>
    </location>
</feature>
<name>A0A9P1CRU3_9DINO</name>
<dbReference type="EMBL" id="CAMXCT020002223">
    <property type="protein sequence ID" value="CAL1149969.1"/>
    <property type="molecule type" value="Genomic_DNA"/>
</dbReference>
<evidence type="ECO:0000313" key="3">
    <source>
        <dbReference type="EMBL" id="CAL1149969.1"/>
    </source>
</evidence>
<feature type="compositionally biased region" description="Acidic residues" evidence="1">
    <location>
        <begin position="313"/>
        <end position="345"/>
    </location>
</feature>
<proteinExistence type="predicted"/>
<sequence>MIGHQYRGSWPQGNHGPPHQRGRQVSQEQILERIHGNLYSIVGEAVDDVKVEEDKWSRTEIVKRIVGYIYKAAKTPDLMHKPWQEISKTIVHHGMGSYVSACSEKPWFYQLALGNAFTSAVWELVQASARGRPQVHFQDVQDFVVREFEQHLDKSLLTKAVWDATMLTFKDRDIQPKIFKAVHNTYQPALDELLADTRPIDDARKVETFTRRWMETSMQRAWSALESAEQVLSTGQVIRLFQNLIAPFGEGHEYTCIPSMLVDQIGRPPRNWKFLRTAVSKMFEEWHAAQTAPQPSKRRKKGHDGGGGGGGGEEPEEAEEQEATRDEEEEVPAEEENPPEEEELGDFAAENGTNGAKEEVLEEEDAELKDPWETLEPEDAELEDLDVKDGEDLNGAGGEALPEENGHPECTSAGDCLGAPSDGLVRHMIEGEDGDVYCEACWHSFMFHNPDLEGLWEDGDQAGQRYEAPPGDP</sequence>
<protein>
    <submittedName>
        <fullName evidence="2">Uncharacterized protein</fullName>
    </submittedName>
</protein>
<evidence type="ECO:0000313" key="4">
    <source>
        <dbReference type="Proteomes" id="UP001152797"/>
    </source>
</evidence>
<dbReference type="EMBL" id="CAMXCT030002223">
    <property type="protein sequence ID" value="CAL4783906.1"/>
    <property type="molecule type" value="Genomic_DNA"/>
</dbReference>
<evidence type="ECO:0000313" key="2">
    <source>
        <dbReference type="EMBL" id="CAI3996594.1"/>
    </source>
</evidence>
<reference evidence="2" key="1">
    <citation type="submission" date="2022-10" db="EMBL/GenBank/DDBJ databases">
        <authorList>
            <person name="Chen Y."/>
            <person name="Dougan E. K."/>
            <person name="Chan C."/>
            <person name="Rhodes N."/>
            <person name="Thang M."/>
        </authorList>
    </citation>
    <scope>NUCLEOTIDE SEQUENCE</scope>
</reference>
<evidence type="ECO:0000256" key="1">
    <source>
        <dbReference type="SAM" id="MobiDB-lite"/>
    </source>
</evidence>
<comment type="caution">
    <text evidence="2">The sequence shown here is derived from an EMBL/GenBank/DDBJ whole genome shotgun (WGS) entry which is preliminary data.</text>
</comment>